<organism evidence="2 3">
    <name type="scientific">Macrococcoides goetzii</name>
    <dbReference type="NCBI Taxonomy" id="1891097"/>
    <lineage>
        <taxon>Bacteria</taxon>
        <taxon>Bacillati</taxon>
        <taxon>Bacillota</taxon>
        <taxon>Bacilli</taxon>
        <taxon>Bacillales</taxon>
        <taxon>Staphylococcaceae</taxon>
        <taxon>Macrococcoides</taxon>
    </lineage>
</organism>
<evidence type="ECO:0000256" key="1">
    <source>
        <dbReference type="SAM" id="Phobius"/>
    </source>
</evidence>
<evidence type="ECO:0000313" key="3">
    <source>
        <dbReference type="Proteomes" id="UP000229523"/>
    </source>
</evidence>
<accession>A0A2G5NPJ7</accession>
<keyword evidence="1" id="KW-0472">Membrane</keyword>
<dbReference type="RefSeq" id="WP_099580005.1">
    <property type="nucleotide sequence ID" value="NZ_MJBI02000001.1"/>
</dbReference>
<keyword evidence="3" id="KW-1185">Reference proteome</keyword>
<feature type="transmembrane region" description="Helical" evidence="1">
    <location>
        <begin position="112"/>
        <end position="132"/>
    </location>
</feature>
<keyword evidence="1" id="KW-0812">Transmembrane</keyword>
<feature type="transmembrane region" description="Helical" evidence="1">
    <location>
        <begin position="33"/>
        <end position="52"/>
    </location>
</feature>
<protein>
    <submittedName>
        <fullName evidence="2">Uncharacterized protein</fullName>
    </submittedName>
</protein>
<sequence>MITQLKRELAFYFATLFDTKYKMGVKQYRNQRLYISVLTFIPLAIFLIYVFFLNDIFIQSDAYYDLPIKEQDRLSSLDDFKFSLLFTLAVIMMKVIQLPFEIKRANFKGINWVIRIIILVIGFSFIIFWSFYRYQQGKVAFTHEIIFFVVMLNLVFGNNSFETEEEKELYKIHGEHI</sequence>
<dbReference type="AlphaFoldDB" id="A0A2G5NPJ7"/>
<gene>
    <name evidence="2" type="ORF">BFS35_000935</name>
</gene>
<dbReference type="EMBL" id="MJBI02000001">
    <property type="protein sequence ID" value="RAI82279.1"/>
    <property type="molecule type" value="Genomic_DNA"/>
</dbReference>
<keyword evidence="1" id="KW-1133">Transmembrane helix</keyword>
<dbReference type="Proteomes" id="UP000229523">
    <property type="component" value="Unassembled WGS sequence"/>
</dbReference>
<feature type="transmembrane region" description="Helical" evidence="1">
    <location>
        <begin position="138"/>
        <end position="157"/>
    </location>
</feature>
<evidence type="ECO:0000313" key="2">
    <source>
        <dbReference type="EMBL" id="RAI82279.1"/>
    </source>
</evidence>
<reference evidence="2 3" key="1">
    <citation type="journal article" date="2018" name="Front. Microbiol.">
        <title>Description and Comparative Genomics of Macrococcus caseolyticus subsp. hominis subsp. nov., Macrococcus goetzii sp. nov., Macrococcus epidermidis sp. nov., and Macrococcus bohemicus sp. nov., Novel Macrococci From Human Clinical Material With Virulence Potential and Suspected Uptake of Foreign DNA by Natural Transformation.</title>
        <authorList>
            <person name="Maslanova I."/>
            <person name="Wertheimer Z."/>
            <person name="Sedlacek I."/>
            <person name="Svec P."/>
            <person name="Indrakova A."/>
            <person name="Kovarovic V."/>
            <person name="Schumann P."/>
            <person name="Sproer C."/>
            <person name="Kralova S."/>
            <person name="Sedo O."/>
            <person name="Kristofova L."/>
            <person name="Vrbovska V."/>
            <person name="Fuzik T."/>
            <person name="Petras P."/>
            <person name="Zdrahal Z."/>
            <person name="Ruzickova V."/>
            <person name="Doskar J."/>
            <person name="Pantucek R."/>
        </authorList>
    </citation>
    <scope>NUCLEOTIDE SEQUENCE [LARGE SCALE GENOMIC DNA]</scope>
    <source>
        <strain evidence="2 3">CCM 4927</strain>
    </source>
</reference>
<name>A0A2G5NPJ7_9STAP</name>
<feature type="transmembrane region" description="Helical" evidence="1">
    <location>
        <begin position="82"/>
        <end position="100"/>
    </location>
</feature>
<proteinExistence type="predicted"/>
<comment type="caution">
    <text evidence="2">The sequence shown here is derived from an EMBL/GenBank/DDBJ whole genome shotgun (WGS) entry which is preliminary data.</text>
</comment>